<keyword evidence="2 7" id="KW-0732">Signal</keyword>
<proteinExistence type="predicted"/>
<dbReference type="InterPro" id="IPR001881">
    <property type="entry name" value="EGF-like_Ca-bd_dom"/>
</dbReference>
<dbReference type="PROSITE" id="PS00010">
    <property type="entry name" value="ASX_HYDROXYL"/>
    <property type="match status" value="2"/>
</dbReference>
<dbReference type="InterPro" id="IPR000742">
    <property type="entry name" value="EGF"/>
</dbReference>
<dbReference type="SMART" id="SM00179">
    <property type="entry name" value="EGF_CA"/>
    <property type="match status" value="2"/>
</dbReference>
<evidence type="ECO:0000256" key="3">
    <source>
        <dbReference type="ARBA" id="ARBA00022737"/>
    </source>
</evidence>
<dbReference type="FunFam" id="2.10.25.10:FF:000017">
    <property type="entry name" value="latent-transforming growth factor beta-binding protein 4 isoform X1"/>
    <property type="match status" value="1"/>
</dbReference>
<sequence length="137" mass="15009">MELKCTLMVFGFFLLSSESYGCGVGFKTMYRFCVDEDECVTPSPCGENAQCFNTDGSYYCTCDEGFQSYPANFTATTGQCEDIDECKEDPDVCGTKAACTNLLGSFICVCHSGYSNYGNDQSECTESSQMRFCVESG</sequence>
<dbReference type="PANTHER" id="PTHR24042:SF5">
    <property type="entry name" value="EGF-LIKE CALCIUM-BINDING DOMAIN-CONTAINING PROTEIN"/>
    <property type="match status" value="1"/>
</dbReference>
<reference evidence="9 10" key="1">
    <citation type="submission" date="2024-02" db="EMBL/GenBank/DDBJ databases">
        <title>Chromosome-level genome assembly of the Eurasian Minnow (Phoxinus phoxinus).</title>
        <authorList>
            <person name="Oriowo T.O."/>
            <person name="Martin S."/>
            <person name="Stange M."/>
            <person name="Chrysostomakis Y."/>
            <person name="Brown T."/>
            <person name="Winkler S."/>
            <person name="Kukowka S."/>
            <person name="Myers E.W."/>
            <person name="Bohne A."/>
        </authorList>
    </citation>
    <scope>NUCLEOTIDE SEQUENCE [LARGE SCALE GENOMIC DNA]</scope>
    <source>
        <strain evidence="9">ZFMK-TIS-60720</strain>
        <tissue evidence="9">Whole Organism</tissue>
    </source>
</reference>
<keyword evidence="5" id="KW-0325">Glycoprotein</keyword>
<feature type="signal peptide" evidence="7">
    <location>
        <begin position="1"/>
        <end position="21"/>
    </location>
</feature>
<dbReference type="FunFam" id="2.10.25.10:FF:000038">
    <property type="entry name" value="Fibrillin 2"/>
    <property type="match status" value="1"/>
</dbReference>
<dbReference type="InterPro" id="IPR000152">
    <property type="entry name" value="EGF-type_Asp/Asn_hydroxyl_site"/>
</dbReference>
<evidence type="ECO:0000256" key="7">
    <source>
        <dbReference type="SAM" id="SignalP"/>
    </source>
</evidence>
<evidence type="ECO:0000256" key="1">
    <source>
        <dbReference type="ARBA" id="ARBA00022536"/>
    </source>
</evidence>
<dbReference type="PROSITE" id="PS01187">
    <property type="entry name" value="EGF_CA"/>
    <property type="match status" value="1"/>
</dbReference>
<feature type="domain" description="EGF-like" evidence="8">
    <location>
        <begin position="35"/>
        <end position="74"/>
    </location>
</feature>
<dbReference type="GO" id="GO:0005509">
    <property type="term" value="F:calcium ion binding"/>
    <property type="evidence" value="ECO:0007669"/>
    <property type="project" value="InterPro"/>
</dbReference>
<dbReference type="GO" id="GO:0030855">
    <property type="term" value="P:epithelial cell differentiation"/>
    <property type="evidence" value="ECO:0007669"/>
    <property type="project" value="UniProtKB-ARBA"/>
</dbReference>
<keyword evidence="10" id="KW-1185">Reference proteome</keyword>
<feature type="domain" description="EGF-like" evidence="8">
    <location>
        <begin position="82"/>
        <end position="125"/>
    </location>
</feature>
<keyword evidence="1 6" id="KW-0245">EGF-like domain</keyword>
<protein>
    <recommendedName>
        <fullName evidence="8">EGF-like domain-containing protein</fullName>
    </recommendedName>
</protein>
<keyword evidence="4" id="KW-1015">Disulfide bond</keyword>
<comment type="caution">
    <text evidence="9">The sequence shown here is derived from an EMBL/GenBank/DDBJ whole genome shotgun (WGS) entry which is preliminary data.</text>
</comment>
<dbReference type="InterPro" id="IPR051586">
    <property type="entry name" value="PKC-binding_NELL"/>
</dbReference>
<evidence type="ECO:0000259" key="8">
    <source>
        <dbReference type="PROSITE" id="PS50026"/>
    </source>
</evidence>
<dbReference type="SUPFAM" id="SSF57196">
    <property type="entry name" value="EGF/Laminin"/>
    <property type="match status" value="2"/>
</dbReference>
<dbReference type="GO" id="GO:0005615">
    <property type="term" value="C:extracellular space"/>
    <property type="evidence" value="ECO:0007669"/>
    <property type="project" value="TreeGrafter"/>
</dbReference>
<dbReference type="PANTHER" id="PTHR24042">
    <property type="entry name" value="NEL HOMOLOG"/>
    <property type="match status" value="1"/>
</dbReference>
<dbReference type="Pfam" id="PF07645">
    <property type="entry name" value="EGF_CA"/>
    <property type="match status" value="2"/>
</dbReference>
<evidence type="ECO:0000313" key="10">
    <source>
        <dbReference type="Proteomes" id="UP001364617"/>
    </source>
</evidence>
<dbReference type="EMBL" id="JAYKXH010000006">
    <property type="protein sequence ID" value="KAK7165619.1"/>
    <property type="molecule type" value="Genomic_DNA"/>
</dbReference>
<dbReference type="Gene3D" id="2.10.25.10">
    <property type="entry name" value="Laminin"/>
    <property type="match status" value="2"/>
</dbReference>
<dbReference type="InterPro" id="IPR018097">
    <property type="entry name" value="EGF_Ca-bd_CS"/>
</dbReference>
<dbReference type="PROSITE" id="PS50026">
    <property type="entry name" value="EGF_3"/>
    <property type="match status" value="2"/>
</dbReference>
<dbReference type="SMART" id="SM00181">
    <property type="entry name" value="EGF"/>
    <property type="match status" value="2"/>
</dbReference>
<evidence type="ECO:0000256" key="5">
    <source>
        <dbReference type="ARBA" id="ARBA00023180"/>
    </source>
</evidence>
<dbReference type="Proteomes" id="UP001364617">
    <property type="component" value="Unassembled WGS sequence"/>
</dbReference>
<evidence type="ECO:0000256" key="2">
    <source>
        <dbReference type="ARBA" id="ARBA00022729"/>
    </source>
</evidence>
<dbReference type="InterPro" id="IPR049883">
    <property type="entry name" value="NOTCH1_EGF-like"/>
</dbReference>
<dbReference type="AlphaFoldDB" id="A0AAN9HB86"/>
<accession>A0AAN9HB86</accession>
<name>A0AAN9HB86_9TELE</name>
<organism evidence="9 10">
    <name type="scientific">Phoxinus phoxinus</name>
    <name type="common">Eurasian minnow</name>
    <dbReference type="NCBI Taxonomy" id="58324"/>
    <lineage>
        <taxon>Eukaryota</taxon>
        <taxon>Metazoa</taxon>
        <taxon>Chordata</taxon>
        <taxon>Craniata</taxon>
        <taxon>Vertebrata</taxon>
        <taxon>Euteleostomi</taxon>
        <taxon>Actinopterygii</taxon>
        <taxon>Neopterygii</taxon>
        <taxon>Teleostei</taxon>
        <taxon>Ostariophysi</taxon>
        <taxon>Cypriniformes</taxon>
        <taxon>Leuciscidae</taxon>
        <taxon>Phoxininae</taxon>
        <taxon>Phoxinus</taxon>
    </lineage>
</organism>
<comment type="caution">
    <text evidence="6">Lacks conserved residue(s) required for the propagation of feature annotation.</text>
</comment>
<evidence type="ECO:0000256" key="4">
    <source>
        <dbReference type="ARBA" id="ARBA00023157"/>
    </source>
</evidence>
<gene>
    <name evidence="9" type="ORF">R3I93_005629</name>
</gene>
<keyword evidence="3" id="KW-0677">Repeat</keyword>
<evidence type="ECO:0000256" key="6">
    <source>
        <dbReference type="PROSITE-ProRule" id="PRU00076"/>
    </source>
</evidence>
<dbReference type="GO" id="GO:0008201">
    <property type="term" value="F:heparin binding"/>
    <property type="evidence" value="ECO:0007669"/>
    <property type="project" value="TreeGrafter"/>
</dbReference>
<dbReference type="CDD" id="cd00054">
    <property type="entry name" value="EGF_CA"/>
    <property type="match status" value="1"/>
</dbReference>
<feature type="chain" id="PRO_5042972340" description="EGF-like domain-containing protein" evidence="7">
    <location>
        <begin position="22"/>
        <end position="137"/>
    </location>
</feature>
<evidence type="ECO:0000313" key="9">
    <source>
        <dbReference type="EMBL" id="KAK7165619.1"/>
    </source>
</evidence>